<dbReference type="GO" id="GO:0043565">
    <property type="term" value="F:sequence-specific DNA binding"/>
    <property type="evidence" value="ECO:0007669"/>
    <property type="project" value="TreeGrafter"/>
</dbReference>
<dbReference type="PANTHER" id="PTHR30537:SF74">
    <property type="entry name" value="HTH-TYPE TRANSCRIPTIONAL REGULATOR TRPI"/>
    <property type="match status" value="1"/>
</dbReference>
<dbReference type="InterPro" id="IPR036388">
    <property type="entry name" value="WH-like_DNA-bd_sf"/>
</dbReference>
<keyword evidence="7" id="KW-1185">Reference proteome</keyword>
<evidence type="ECO:0000256" key="3">
    <source>
        <dbReference type="ARBA" id="ARBA00023125"/>
    </source>
</evidence>
<reference evidence="7" key="1">
    <citation type="journal article" date="2011" name="J. Bacteriol.">
        <title>Genome sequences of eight morphologically diverse alphaproteobacteria.</title>
        <authorList>
            <consortium name="US DOE Joint Genome Institute"/>
            <person name="Brown P.J."/>
            <person name="Kysela D.T."/>
            <person name="Buechlein A."/>
            <person name="Hemmerich C."/>
            <person name="Brun Y.V."/>
        </authorList>
    </citation>
    <scope>NUCLEOTIDE SEQUENCE [LARGE SCALE GENOMIC DNA]</scope>
    <source>
        <strain evidence="7">ATCC 51888 / DSM 1869 / NCIB 11706 / TK 0415</strain>
    </source>
</reference>
<dbReference type="GO" id="GO:0006351">
    <property type="term" value="P:DNA-templated transcription"/>
    <property type="evidence" value="ECO:0007669"/>
    <property type="project" value="TreeGrafter"/>
</dbReference>
<dbReference type="InterPro" id="IPR000847">
    <property type="entry name" value="LysR_HTH_N"/>
</dbReference>
<protein>
    <submittedName>
        <fullName evidence="6">Transcriptional regulator, LysR family</fullName>
    </submittedName>
</protein>
<gene>
    <name evidence="6" type="ordered locus">Hden_0040</name>
</gene>
<dbReference type="STRING" id="582899.Hden_0040"/>
<dbReference type="eggNOG" id="COG0583">
    <property type="taxonomic scope" value="Bacteria"/>
</dbReference>
<comment type="similarity">
    <text evidence="1">Belongs to the LysR transcriptional regulatory family.</text>
</comment>
<dbReference type="EMBL" id="CP002083">
    <property type="protein sequence ID" value="ADJ21867.1"/>
    <property type="molecule type" value="Genomic_DNA"/>
</dbReference>
<evidence type="ECO:0000256" key="1">
    <source>
        <dbReference type="ARBA" id="ARBA00009437"/>
    </source>
</evidence>
<dbReference type="Pfam" id="PF03466">
    <property type="entry name" value="LysR_substrate"/>
    <property type="match status" value="1"/>
</dbReference>
<keyword evidence="2" id="KW-0805">Transcription regulation</keyword>
<dbReference type="CDD" id="cd08432">
    <property type="entry name" value="PBP2_GcdR_TrpI_HvrB_AmpR_like"/>
    <property type="match status" value="1"/>
</dbReference>
<dbReference type="Gene3D" id="3.40.190.10">
    <property type="entry name" value="Periplasmic binding protein-like II"/>
    <property type="match status" value="2"/>
</dbReference>
<proteinExistence type="inferred from homology"/>
<feature type="domain" description="HTH lysR-type" evidence="5">
    <location>
        <begin position="6"/>
        <end position="63"/>
    </location>
</feature>
<dbReference type="OrthoDB" id="9807765at2"/>
<organism evidence="6 7">
    <name type="scientific">Hyphomicrobium denitrificans (strain ATCC 51888 / DSM 1869 / NCIMB 11706 / TK 0415)</name>
    <dbReference type="NCBI Taxonomy" id="582899"/>
    <lineage>
        <taxon>Bacteria</taxon>
        <taxon>Pseudomonadati</taxon>
        <taxon>Pseudomonadota</taxon>
        <taxon>Alphaproteobacteria</taxon>
        <taxon>Hyphomicrobiales</taxon>
        <taxon>Hyphomicrobiaceae</taxon>
        <taxon>Hyphomicrobium</taxon>
    </lineage>
</organism>
<evidence type="ECO:0000256" key="2">
    <source>
        <dbReference type="ARBA" id="ARBA00023015"/>
    </source>
</evidence>
<dbReference type="HOGENOM" id="CLU_039613_37_1_5"/>
<sequence length="318" mass="34572">MVRKLPPLNALKAFEAAARLSSFSRAAGELNVTHAAISRHVRSLEEEFRTPLFERTGRGVELTEAGLSLAQSLTKSFDLIAAASSQFARPSRRRRRLVVTSDVSFAALWLAPRIGRFTSLHPGIDLVVDPSHRLVDFGKEDVDLGVRYGFGEWEGVDARKLVESQLMLVCSPAYLRAHPLSAASDLDPSLLIRETAKECWEAWLTAAGIIETIVPSGPTLNGDLAIAAAEAGQGFAIADQIQAGDALRAKRLVSPLDVVASRASYYLVRRAGSKKSEAAEVFETWVREELQSSAKALARLRTIAPARKSRAGSSRRAK</sequence>
<dbReference type="RefSeq" id="WP_013214086.1">
    <property type="nucleotide sequence ID" value="NC_014313.1"/>
</dbReference>
<keyword evidence="4" id="KW-0804">Transcription</keyword>
<dbReference type="PANTHER" id="PTHR30537">
    <property type="entry name" value="HTH-TYPE TRANSCRIPTIONAL REGULATOR"/>
    <property type="match status" value="1"/>
</dbReference>
<dbReference type="FunFam" id="1.10.10.10:FF:000001">
    <property type="entry name" value="LysR family transcriptional regulator"/>
    <property type="match status" value="1"/>
</dbReference>
<dbReference type="KEGG" id="hdn:Hden_0040"/>
<evidence type="ECO:0000256" key="4">
    <source>
        <dbReference type="ARBA" id="ARBA00023163"/>
    </source>
</evidence>
<dbReference type="SUPFAM" id="SSF53850">
    <property type="entry name" value="Periplasmic binding protein-like II"/>
    <property type="match status" value="1"/>
</dbReference>
<dbReference type="GO" id="GO:0003700">
    <property type="term" value="F:DNA-binding transcription factor activity"/>
    <property type="evidence" value="ECO:0007669"/>
    <property type="project" value="InterPro"/>
</dbReference>
<dbReference type="AlphaFoldDB" id="D8JPH6"/>
<keyword evidence="3" id="KW-0238">DNA-binding</keyword>
<dbReference type="Pfam" id="PF00126">
    <property type="entry name" value="HTH_1"/>
    <property type="match status" value="1"/>
</dbReference>
<dbReference type="Proteomes" id="UP000002033">
    <property type="component" value="Chromosome"/>
</dbReference>
<evidence type="ECO:0000313" key="6">
    <source>
        <dbReference type="EMBL" id="ADJ21867.1"/>
    </source>
</evidence>
<evidence type="ECO:0000259" key="5">
    <source>
        <dbReference type="PROSITE" id="PS50931"/>
    </source>
</evidence>
<name>D8JPH6_HYPDA</name>
<dbReference type="InterPro" id="IPR005119">
    <property type="entry name" value="LysR_subst-bd"/>
</dbReference>
<dbReference type="PRINTS" id="PR00039">
    <property type="entry name" value="HTHLYSR"/>
</dbReference>
<evidence type="ECO:0000313" key="7">
    <source>
        <dbReference type="Proteomes" id="UP000002033"/>
    </source>
</evidence>
<accession>D8JPH6</accession>
<dbReference type="PROSITE" id="PS50931">
    <property type="entry name" value="HTH_LYSR"/>
    <property type="match status" value="1"/>
</dbReference>
<dbReference type="Gene3D" id="1.10.10.10">
    <property type="entry name" value="Winged helix-like DNA-binding domain superfamily/Winged helix DNA-binding domain"/>
    <property type="match status" value="1"/>
</dbReference>
<dbReference type="InterPro" id="IPR036390">
    <property type="entry name" value="WH_DNA-bd_sf"/>
</dbReference>
<dbReference type="InterPro" id="IPR058163">
    <property type="entry name" value="LysR-type_TF_proteobact-type"/>
</dbReference>
<dbReference type="SUPFAM" id="SSF46785">
    <property type="entry name" value="Winged helix' DNA-binding domain"/>
    <property type="match status" value="1"/>
</dbReference>